<dbReference type="Pfam" id="PF00501">
    <property type="entry name" value="AMP-binding"/>
    <property type="match status" value="1"/>
</dbReference>
<dbReference type="Pfam" id="PF13193">
    <property type="entry name" value="AMP-binding_C"/>
    <property type="match status" value="1"/>
</dbReference>
<accession>A0A6A6BWG3</accession>
<evidence type="ECO:0008006" key="6">
    <source>
        <dbReference type="Google" id="ProtNLM"/>
    </source>
</evidence>
<sequence>MTFTSPVAREFTIPEELTSVPLCTFMLNECYGRQPLCNSLPPFVCGLSSRSFSALEQKQRTDRLARALAARLRWDPNEGSEYEKVVVSYTYNTIDVMTLHWAVHMLNGVSSPANASYAIPELAHQLNDSGATAIFTCLPLLQNAREAAAMAGIDAANIFVIDLPVRFTGDISSDSGFSTLEELVHDGELRSTLPSLRWDVDQGQRQTAFLCYSSGTSGLPKGVRVSHYNVIANVLQLAAAEATGREALGPQHRDVGLGLMPQSHIYALVIICHAGAYRGDSVIVLPKYSFQSMVASIEQFRINTIYLVPPIISDLTQQNAEVREYDLKSVRKVVTGAAPLGKGLADDLIKIHPSWRLCQGYGLTETATVVTWTLEDDICHGSAGVPIPGTTCRLVDDGGKVVTGNNEPGELLVSSPSVTLGYHNNRKATNESFVFRDGRRWLRTGDIAVFSTSSSGRQHMWIVDRLKELIKVKGLQVAPAELEALLLAHPDVNDAAVIGTPDDRAGEYPKAFIVLSSSGRKKKNEARKHIRAFVEDRVARHKWLRGGIEFIEAIPRNPSGKILRRELRSRGTVGRCAVQTKL</sequence>
<comment type="similarity">
    <text evidence="1">Belongs to the ATP-dependent AMP-binding enzyme family.</text>
</comment>
<dbReference type="PANTHER" id="PTHR24096:SF422">
    <property type="entry name" value="BCDNA.GH02901"/>
    <property type="match status" value="1"/>
</dbReference>
<proteinExistence type="inferred from homology"/>
<dbReference type="FunFam" id="3.30.300.30:FF:000007">
    <property type="entry name" value="4-coumarate--CoA ligase 2"/>
    <property type="match status" value="1"/>
</dbReference>
<evidence type="ECO:0000259" key="3">
    <source>
        <dbReference type="Pfam" id="PF13193"/>
    </source>
</evidence>
<dbReference type="InterPro" id="IPR025110">
    <property type="entry name" value="AMP-bd_C"/>
</dbReference>
<gene>
    <name evidence="4" type="ORF">M409DRAFT_31103</name>
</gene>
<evidence type="ECO:0000313" key="5">
    <source>
        <dbReference type="Proteomes" id="UP000799537"/>
    </source>
</evidence>
<feature type="domain" description="AMP-binding enzyme C-terminal" evidence="3">
    <location>
        <begin position="481"/>
        <end position="561"/>
    </location>
</feature>
<dbReference type="Gene3D" id="3.40.50.12780">
    <property type="entry name" value="N-terminal domain of ligase-like"/>
    <property type="match status" value="1"/>
</dbReference>
<feature type="domain" description="AMP-dependent synthetase/ligase" evidence="2">
    <location>
        <begin position="61"/>
        <end position="423"/>
    </location>
</feature>
<organism evidence="4 5">
    <name type="scientific">Zasmidium cellare ATCC 36951</name>
    <dbReference type="NCBI Taxonomy" id="1080233"/>
    <lineage>
        <taxon>Eukaryota</taxon>
        <taxon>Fungi</taxon>
        <taxon>Dikarya</taxon>
        <taxon>Ascomycota</taxon>
        <taxon>Pezizomycotina</taxon>
        <taxon>Dothideomycetes</taxon>
        <taxon>Dothideomycetidae</taxon>
        <taxon>Mycosphaerellales</taxon>
        <taxon>Mycosphaerellaceae</taxon>
        <taxon>Zasmidium</taxon>
    </lineage>
</organism>
<evidence type="ECO:0000259" key="2">
    <source>
        <dbReference type="Pfam" id="PF00501"/>
    </source>
</evidence>
<dbReference type="SUPFAM" id="SSF56801">
    <property type="entry name" value="Acetyl-CoA synthetase-like"/>
    <property type="match status" value="1"/>
</dbReference>
<dbReference type="OrthoDB" id="6509636at2759"/>
<dbReference type="InterPro" id="IPR020845">
    <property type="entry name" value="AMP-binding_CS"/>
</dbReference>
<dbReference type="AlphaFoldDB" id="A0A6A6BWG3"/>
<dbReference type="Gene3D" id="3.30.300.30">
    <property type="match status" value="1"/>
</dbReference>
<dbReference type="GO" id="GO:0016405">
    <property type="term" value="F:CoA-ligase activity"/>
    <property type="evidence" value="ECO:0007669"/>
    <property type="project" value="TreeGrafter"/>
</dbReference>
<dbReference type="RefSeq" id="XP_033659267.1">
    <property type="nucleotide sequence ID" value="XM_033810195.1"/>
</dbReference>
<evidence type="ECO:0000313" key="4">
    <source>
        <dbReference type="EMBL" id="KAF2158378.1"/>
    </source>
</evidence>
<protein>
    <recommendedName>
        <fullName evidence="6">AMP-dependent synthetase/ligase domain-containing protein</fullName>
    </recommendedName>
</protein>
<dbReference type="GeneID" id="54563467"/>
<reference evidence="4" key="1">
    <citation type="journal article" date="2020" name="Stud. Mycol.">
        <title>101 Dothideomycetes genomes: a test case for predicting lifestyles and emergence of pathogens.</title>
        <authorList>
            <person name="Haridas S."/>
            <person name="Albert R."/>
            <person name="Binder M."/>
            <person name="Bloem J."/>
            <person name="Labutti K."/>
            <person name="Salamov A."/>
            <person name="Andreopoulos B."/>
            <person name="Baker S."/>
            <person name="Barry K."/>
            <person name="Bills G."/>
            <person name="Bluhm B."/>
            <person name="Cannon C."/>
            <person name="Castanera R."/>
            <person name="Culley D."/>
            <person name="Daum C."/>
            <person name="Ezra D."/>
            <person name="Gonzalez J."/>
            <person name="Henrissat B."/>
            <person name="Kuo A."/>
            <person name="Liang C."/>
            <person name="Lipzen A."/>
            <person name="Lutzoni F."/>
            <person name="Magnuson J."/>
            <person name="Mondo S."/>
            <person name="Nolan M."/>
            <person name="Ohm R."/>
            <person name="Pangilinan J."/>
            <person name="Park H.-J."/>
            <person name="Ramirez L."/>
            <person name="Alfaro M."/>
            <person name="Sun H."/>
            <person name="Tritt A."/>
            <person name="Yoshinaga Y."/>
            <person name="Zwiers L.-H."/>
            <person name="Turgeon B."/>
            <person name="Goodwin S."/>
            <person name="Spatafora J."/>
            <person name="Crous P."/>
            <person name="Grigoriev I."/>
        </authorList>
    </citation>
    <scope>NUCLEOTIDE SEQUENCE</scope>
    <source>
        <strain evidence="4">ATCC 36951</strain>
    </source>
</reference>
<dbReference type="PANTHER" id="PTHR24096">
    <property type="entry name" value="LONG-CHAIN-FATTY-ACID--COA LIGASE"/>
    <property type="match status" value="1"/>
</dbReference>
<dbReference type="PROSITE" id="PS00455">
    <property type="entry name" value="AMP_BINDING"/>
    <property type="match status" value="1"/>
</dbReference>
<dbReference type="InterPro" id="IPR000873">
    <property type="entry name" value="AMP-dep_synth/lig_dom"/>
</dbReference>
<name>A0A6A6BWG3_ZASCE</name>
<dbReference type="Proteomes" id="UP000799537">
    <property type="component" value="Unassembled WGS sequence"/>
</dbReference>
<keyword evidence="5" id="KW-1185">Reference proteome</keyword>
<dbReference type="InterPro" id="IPR042099">
    <property type="entry name" value="ANL_N_sf"/>
</dbReference>
<evidence type="ECO:0000256" key="1">
    <source>
        <dbReference type="ARBA" id="ARBA00006432"/>
    </source>
</evidence>
<dbReference type="EMBL" id="ML993677">
    <property type="protein sequence ID" value="KAF2158378.1"/>
    <property type="molecule type" value="Genomic_DNA"/>
</dbReference>
<dbReference type="InterPro" id="IPR045851">
    <property type="entry name" value="AMP-bd_C_sf"/>
</dbReference>